<dbReference type="HAMAP" id="MF_00651">
    <property type="entry name" value="Nuclease_YqgF"/>
    <property type="match status" value="1"/>
</dbReference>
<dbReference type="KEGG" id="snay:FZC37_00320"/>
<dbReference type="EC" id="3.1.-.-" evidence="5"/>
<evidence type="ECO:0000256" key="4">
    <source>
        <dbReference type="ARBA" id="ARBA00022801"/>
    </source>
</evidence>
<dbReference type="EMBL" id="CP043312">
    <property type="protein sequence ID" value="QEK39391.1"/>
    <property type="molecule type" value="Genomic_DNA"/>
</dbReference>
<dbReference type="CDD" id="cd16964">
    <property type="entry name" value="YqgF"/>
    <property type="match status" value="1"/>
</dbReference>
<comment type="subcellular location">
    <subcellularLocation>
        <location evidence="5">Cytoplasm</location>
    </subcellularLocation>
</comment>
<dbReference type="Proteomes" id="UP000323844">
    <property type="component" value="Chromosome"/>
</dbReference>
<dbReference type="SUPFAM" id="SSF53098">
    <property type="entry name" value="Ribonuclease H-like"/>
    <property type="match status" value="1"/>
</dbReference>
<sequence length="163" mass="18324">MITYSIKEFIKLIPNSGALLGLDYGCKHIGIAISDANQRVAMPLYSLTHLSRKSQLKDIKTIVNKYKATGIVLGLPLMLDGTKGNLVKIVEAFASSLSYFRKCMTILLYDERFSSKSADRLLETMQTKKNNNELQHTLAAQILLSEVIESIRMQRKIDMKKGL</sequence>
<name>A0A5C0UIF7_9RICK</name>
<reference evidence="7 8" key="1">
    <citation type="submission" date="2019-08" db="EMBL/GenBank/DDBJ databases">
        <title>Highly reduced genomes of protist endosymbionts show evolutionary convergence.</title>
        <authorList>
            <person name="George E."/>
            <person name="Husnik F."/>
            <person name="Tashyreva D."/>
            <person name="Prokopchuk G."/>
            <person name="Horak A."/>
            <person name="Kwong W.K."/>
            <person name="Lukes J."/>
            <person name="Keeling P.J."/>
        </authorList>
    </citation>
    <scope>NUCLEOTIDE SEQUENCE [LARGE SCALE GENOMIC DNA]</scope>
    <source>
        <strain evidence="7">1621</strain>
    </source>
</reference>
<evidence type="ECO:0000256" key="3">
    <source>
        <dbReference type="ARBA" id="ARBA00022722"/>
    </source>
</evidence>
<dbReference type="PANTHER" id="PTHR33317:SF4">
    <property type="entry name" value="POLYNUCLEOTIDYL TRANSFERASE, RIBONUCLEASE H-LIKE SUPERFAMILY PROTEIN"/>
    <property type="match status" value="1"/>
</dbReference>
<evidence type="ECO:0000313" key="7">
    <source>
        <dbReference type="EMBL" id="QEK39391.1"/>
    </source>
</evidence>
<dbReference type="InterPro" id="IPR012337">
    <property type="entry name" value="RNaseH-like_sf"/>
</dbReference>
<proteinExistence type="inferred from homology"/>
<evidence type="ECO:0000256" key="2">
    <source>
        <dbReference type="ARBA" id="ARBA00022517"/>
    </source>
</evidence>
<dbReference type="GO" id="GO:0005829">
    <property type="term" value="C:cytosol"/>
    <property type="evidence" value="ECO:0007669"/>
    <property type="project" value="TreeGrafter"/>
</dbReference>
<dbReference type="SMART" id="SM00732">
    <property type="entry name" value="YqgFc"/>
    <property type="match status" value="1"/>
</dbReference>
<keyword evidence="1 5" id="KW-0963">Cytoplasm</keyword>
<dbReference type="InterPro" id="IPR037027">
    <property type="entry name" value="YqgF/RNaseH-like_dom_sf"/>
</dbReference>
<keyword evidence="2 5" id="KW-0690">Ribosome biogenesis</keyword>
<dbReference type="GO" id="GO:0016788">
    <property type="term" value="F:hydrolase activity, acting on ester bonds"/>
    <property type="evidence" value="ECO:0007669"/>
    <property type="project" value="UniProtKB-UniRule"/>
</dbReference>
<feature type="domain" description="YqgF/RNase H-like" evidence="6">
    <location>
        <begin position="17"/>
        <end position="118"/>
    </location>
</feature>
<keyword evidence="8" id="KW-1185">Reference proteome</keyword>
<comment type="similarity">
    <text evidence="5">Belongs to the YqgF HJR family.</text>
</comment>
<dbReference type="NCBIfam" id="TIGR00250">
    <property type="entry name" value="RNAse_H_YqgF"/>
    <property type="match status" value="1"/>
</dbReference>
<protein>
    <recommendedName>
        <fullName evidence="5">Putative pre-16S rRNA nuclease</fullName>
        <ecNumber evidence="5">3.1.-.-</ecNumber>
    </recommendedName>
</protein>
<dbReference type="RefSeq" id="WP_148951752.1">
    <property type="nucleotide sequence ID" value="NZ_CP043312.1"/>
</dbReference>
<accession>A0A5C0UIF7</accession>
<dbReference type="InterPro" id="IPR005227">
    <property type="entry name" value="YqgF"/>
</dbReference>
<dbReference type="AlphaFoldDB" id="A0A5C0UIF7"/>
<keyword evidence="4 5" id="KW-0378">Hydrolase</keyword>
<dbReference type="GO" id="GO:0004518">
    <property type="term" value="F:nuclease activity"/>
    <property type="evidence" value="ECO:0007669"/>
    <property type="project" value="UniProtKB-KW"/>
</dbReference>
<gene>
    <name evidence="7" type="primary">ruvX</name>
    <name evidence="7" type="ORF">FZC37_00320</name>
</gene>
<evidence type="ECO:0000256" key="1">
    <source>
        <dbReference type="ARBA" id="ARBA00022490"/>
    </source>
</evidence>
<organism evidence="7 8">
    <name type="scientific">Candidatus Sneabacter namystus</name>
    <dbReference type="NCBI Taxonomy" id="2601646"/>
    <lineage>
        <taxon>Bacteria</taxon>
        <taxon>Pseudomonadati</taxon>
        <taxon>Pseudomonadota</taxon>
        <taxon>Alphaproteobacteria</taxon>
        <taxon>Rickettsiales</taxon>
        <taxon>Rickettsiaceae</taxon>
        <taxon>Rickettsieae</taxon>
        <taxon>Candidatus Sneabacter</taxon>
    </lineage>
</organism>
<keyword evidence="3 5" id="KW-0540">Nuclease</keyword>
<dbReference type="Pfam" id="PF03652">
    <property type="entry name" value="RuvX"/>
    <property type="match status" value="1"/>
</dbReference>
<dbReference type="OrthoDB" id="9796140at2"/>
<dbReference type="GO" id="GO:0000967">
    <property type="term" value="P:rRNA 5'-end processing"/>
    <property type="evidence" value="ECO:0007669"/>
    <property type="project" value="UniProtKB-UniRule"/>
</dbReference>
<dbReference type="InterPro" id="IPR006641">
    <property type="entry name" value="YqgF/RNaseH-like_dom"/>
</dbReference>
<evidence type="ECO:0000256" key="5">
    <source>
        <dbReference type="HAMAP-Rule" id="MF_00651"/>
    </source>
</evidence>
<evidence type="ECO:0000313" key="8">
    <source>
        <dbReference type="Proteomes" id="UP000323844"/>
    </source>
</evidence>
<dbReference type="PANTHER" id="PTHR33317">
    <property type="entry name" value="POLYNUCLEOTIDYL TRANSFERASE, RIBONUCLEASE H-LIKE SUPERFAMILY PROTEIN"/>
    <property type="match status" value="1"/>
</dbReference>
<evidence type="ECO:0000259" key="6">
    <source>
        <dbReference type="SMART" id="SM00732"/>
    </source>
</evidence>
<dbReference type="Gene3D" id="3.30.420.140">
    <property type="entry name" value="YqgF/RNase H-like domain"/>
    <property type="match status" value="1"/>
</dbReference>
<comment type="function">
    <text evidence="5">Could be a nuclease involved in processing of the 5'-end of pre-16S rRNA.</text>
</comment>